<keyword evidence="1" id="KW-0472">Membrane</keyword>
<feature type="transmembrane region" description="Helical" evidence="1">
    <location>
        <begin position="47"/>
        <end position="69"/>
    </location>
</feature>
<keyword evidence="1" id="KW-1133">Transmembrane helix</keyword>
<evidence type="ECO:0000313" key="3">
    <source>
        <dbReference type="RefSeq" id="XP_022247903.1"/>
    </source>
</evidence>
<evidence type="ECO:0000313" key="2">
    <source>
        <dbReference type="Proteomes" id="UP000694941"/>
    </source>
</evidence>
<accession>A0ABM1SW97</accession>
<proteinExistence type="predicted"/>
<evidence type="ECO:0000256" key="1">
    <source>
        <dbReference type="SAM" id="Phobius"/>
    </source>
</evidence>
<organism evidence="2 3">
    <name type="scientific">Limulus polyphemus</name>
    <name type="common">Atlantic horseshoe crab</name>
    <dbReference type="NCBI Taxonomy" id="6850"/>
    <lineage>
        <taxon>Eukaryota</taxon>
        <taxon>Metazoa</taxon>
        <taxon>Ecdysozoa</taxon>
        <taxon>Arthropoda</taxon>
        <taxon>Chelicerata</taxon>
        <taxon>Merostomata</taxon>
        <taxon>Xiphosura</taxon>
        <taxon>Limulidae</taxon>
        <taxon>Limulus</taxon>
    </lineage>
</organism>
<dbReference type="GeneID" id="111083018"/>
<keyword evidence="2" id="KW-1185">Reference proteome</keyword>
<name>A0ABM1SW97_LIMPO</name>
<keyword evidence="1" id="KW-0812">Transmembrane</keyword>
<reference evidence="3" key="1">
    <citation type="submission" date="2025-08" db="UniProtKB">
        <authorList>
            <consortium name="RefSeq"/>
        </authorList>
    </citation>
    <scope>IDENTIFICATION</scope>
    <source>
        <tissue evidence="3">Muscle</tissue>
    </source>
</reference>
<dbReference type="RefSeq" id="XP_022247903.1">
    <property type="nucleotide sequence ID" value="XM_022392195.1"/>
</dbReference>
<sequence>MTLKRTALVLFYLLWITSVFITAVPVEKSTALINRKPKLLNPADYNLGILAGEAISTGSLLPLVLPILAQSFANGISNLSKYLKIVSFAIGILYVIYIIAAWISPGFLETPVFRSSSEAANNFVYEITRNMNDVDVIEKIMQYLNIKDRECQKRGVCEVGEYLVNRFPLLFTIGQFFGSRIPALAKYSDLLFHPPRNPSCGSFFPTCPNSPWKKLFY</sequence>
<protein>
    <submittedName>
        <fullName evidence="3">Uncharacterized protein LOC111083018</fullName>
    </submittedName>
</protein>
<dbReference type="Proteomes" id="UP000694941">
    <property type="component" value="Unplaced"/>
</dbReference>
<feature type="transmembrane region" description="Helical" evidence="1">
    <location>
        <begin position="81"/>
        <end position="103"/>
    </location>
</feature>
<gene>
    <name evidence="3" type="primary">LOC111083018</name>
</gene>